<evidence type="ECO:0000313" key="9">
    <source>
        <dbReference type="Proteomes" id="UP000284178"/>
    </source>
</evidence>
<gene>
    <name evidence="8" type="ORF">DWY25_16255</name>
</gene>
<proteinExistence type="inferred from homology"/>
<keyword evidence="6" id="KW-0106">Calcium</keyword>
<sequence length="470" mass="53323">MNMQPNVIMILIDDLGWMDLSCQGSSFYETPHIDQLRKEGMAFDQAYAACPVCSPSRASILSGKYPARLKVTDWIDHENYHPCRGKLIDAPYIKELPVSEFSMAKAFQEAGYQTWHVGKWHLGKEAAYPEHHGFDVNLGGSWWGHPKKGYFSPYHMENLSEGPEGEYLTDRIGAEAAALIRSRDRQRPFFLNLWHYAVHTPLQAKAEDIAYFEEKAKRMGLDQQDSFEIGDPFPIMQKKDKRITRRIVQSDPVYAAMIKALDDSVGQLRATLKAEALDEDTIVIFTSDNGGLATAEHSPTCNFPLSEGKGWMYEGAVREPLFVRWPGKIEAGSLSHALTTSPDFYPTLLELCGLPLRPQQHCDGVSLAPVLLNPQAKFDRGPIFWHYPHYGNQGGTPGSALRCGKWKYIEFYEDHSVRLFDLEQDVSEKHNVADVHPDLVRQFHSLLHEWLEAVDAWYPEVNPNAEQDMA</sequence>
<dbReference type="InterPro" id="IPR000917">
    <property type="entry name" value="Sulfatase_N"/>
</dbReference>
<dbReference type="Gene3D" id="3.30.1120.10">
    <property type="match status" value="1"/>
</dbReference>
<comment type="caution">
    <text evidence="8">The sequence shown here is derived from an EMBL/GenBank/DDBJ whole genome shotgun (WGS) entry which is preliminary data.</text>
</comment>
<keyword evidence="9" id="KW-1185">Reference proteome</keyword>
<dbReference type="GO" id="GO:0046872">
    <property type="term" value="F:metal ion binding"/>
    <property type="evidence" value="ECO:0007669"/>
    <property type="project" value="UniProtKB-KW"/>
</dbReference>
<accession>A0A412FIN4</accession>
<protein>
    <submittedName>
        <fullName evidence="8">DUF4976 domain-containing protein</fullName>
    </submittedName>
</protein>
<dbReference type="PROSITE" id="PS00149">
    <property type="entry name" value="SULFATASE_2"/>
    <property type="match status" value="1"/>
</dbReference>
<keyword evidence="5" id="KW-0378">Hydrolase</keyword>
<dbReference type="InterPro" id="IPR050738">
    <property type="entry name" value="Sulfatase"/>
</dbReference>
<evidence type="ECO:0000256" key="1">
    <source>
        <dbReference type="ARBA" id="ARBA00001913"/>
    </source>
</evidence>
<name>A0A412FIN4_9FIRM</name>
<dbReference type="CDD" id="cd16144">
    <property type="entry name" value="ARS_like"/>
    <property type="match status" value="1"/>
</dbReference>
<keyword evidence="4" id="KW-0732">Signal</keyword>
<evidence type="ECO:0000256" key="5">
    <source>
        <dbReference type="ARBA" id="ARBA00022801"/>
    </source>
</evidence>
<dbReference type="EMBL" id="QRUP01000029">
    <property type="protein sequence ID" value="RGR68006.1"/>
    <property type="molecule type" value="Genomic_DNA"/>
</dbReference>
<dbReference type="AlphaFoldDB" id="A0A412FIN4"/>
<dbReference type="Proteomes" id="UP000284178">
    <property type="component" value="Unassembled WGS sequence"/>
</dbReference>
<organism evidence="8 9">
    <name type="scientific">Holdemania filiformis</name>
    <dbReference type="NCBI Taxonomy" id="61171"/>
    <lineage>
        <taxon>Bacteria</taxon>
        <taxon>Bacillati</taxon>
        <taxon>Bacillota</taxon>
        <taxon>Erysipelotrichia</taxon>
        <taxon>Erysipelotrichales</taxon>
        <taxon>Erysipelotrichaceae</taxon>
        <taxon>Holdemania</taxon>
    </lineage>
</organism>
<comment type="cofactor">
    <cofactor evidence="1">
        <name>Ca(2+)</name>
        <dbReference type="ChEBI" id="CHEBI:29108"/>
    </cofactor>
</comment>
<keyword evidence="3" id="KW-0479">Metal-binding</keyword>
<dbReference type="PANTHER" id="PTHR42693">
    <property type="entry name" value="ARYLSULFATASE FAMILY MEMBER"/>
    <property type="match status" value="1"/>
</dbReference>
<evidence type="ECO:0000313" key="8">
    <source>
        <dbReference type="EMBL" id="RGR68006.1"/>
    </source>
</evidence>
<dbReference type="InterPro" id="IPR017850">
    <property type="entry name" value="Alkaline_phosphatase_core_sf"/>
</dbReference>
<evidence type="ECO:0000256" key="2">
    <source>
        <dbReference type="ARBA" id="ARBA00008779"/>
    </source>
</evidence>
<dbReference type="Pfam" id="PF00884">
    <property type="entry name" value="Sulfatase"/>
    <property type="match status" value="1"/>
</dbReference>
<dbReference type="Gene3D" id="3.40.720.10">
    <property type="entry name" value="Alkaline Phosphatase, subunit A"/>
    <property type="match status" value="1"/>
</dbReference>
<evidence type="ECO:0000256" key="3">
    <source>
        <dbReference type="ARBA" id="ARBA00022723"/>
    </source>
</evidence>
<reference evidence="8 9" key="1">
    <citation type="submission" date="2018-08" db="EMBL/GenBank/DDBJ databases">
        <title>A genome reference for cultivated species of the human gut microbiota.</title>
        <authorList>
            <person name="Zou Y."/>
            <person name="Xue W."/>
            <person name="Luo G."/>
        </authorList>
    </citation>
    <scope>NUCLEOTIDE SEQUENCE [LARGE SCALE GENOMIC DNA]</scope>
    <source>
        <strain evidence="8 9">AF24-29</strain>
    </source>
</reference>
<comment type="similarity">
    <text evidence="2">Belongs to the sulfatase family.</text>
</comment>
<dbReference type="PANTHER" id="PTHR42693:SF42">
    <property type="entry name" value="ARYLSULFATASE G"/>
    <property type="match status" value="1"/>
</dbReference>
<evidence type="ECO:0000256" key="6">
    <source>
        <dbReference type="ARBA" id="ARBA00022837"/>
    </source>
</evidence>
<dbReference type="SUPFAM" id="SSF53649">
    <property type="entry name" value="Alkaline phosphatase-like"/>
    <property type="match status" value="1"/>
</dbReference>
<dbReference type="GO" id="GO:0004065">
    <property type="term" value="F:arylsulfatase activity"/>
    <property type="evidence" value="ECO:0007669"/>
    <property type="project" value="TreeGrafter"/>
</dbReference>
<evidence type="ECO:0000259" key="7">
    <source>
        <dbReference type="Pfam" id="PF00884"/>
    </source>
</evidence>
<feature type="domain" description="Sulfatase N-terminal" evidence="7">
    <location>
        <begin position="5"/>
        <end position="353"/>
    </location>
</feature>
<evidence type="ECO:0000256" key="4">
    <source>
        <dbReference type="ARBA" id="ARBA00022729"/>
    </source>
</evidence>
<dbReference type="InterPro" id="IPR024607">
    <property type="entry name" value="Sulfatase_CS"/>
</dbReference>